<dbReference type="NCBIfam" id="TIGR00069">
    <property type="entry name" value="hisD"/>
    <property type="match status" value="1"/>
</dbReference>
<dbReference type="AlphaFoldDB" id="A0A246S4D0"/>
<dbReference type="PANTHER" id="PTHR21256:SF2">
    <property type="entry name" value="HISTIDINE BIOSYNTHESIS TRIFUNCTIONAL PROTEIN"/>
    <property type="match status" value="1"/>
</dbReference>
<dbReference type="InterPro" id="IPR022695">
    <property type="entry name" value="Histidinol_DH_monofunct"/>
</dbReference>
<keyword evidence="3" id="KW-0479">Metal-binding</keyword>
<dbReference type="PIRSF" id="PIRSF000099">
    <property type="entry name" value="Histidinol_dh"/>
    <property type="match status" value="1"/>
</dbReference>
<dbReference type="Gene3D" id="1.20.5.1300">
    <property type="match status" value="1"/>
</dbReference>
<evidence type="ECO:0000256" key="6">
    <source>
        <dbReference type="PIRNR" id="PIRNR000099"/>
    </source>
</evidence>
<reference evidence="9 10" key="1">
    <citation type="submission" date="2014-08" db="EMBL/GenBank/DDBJ databases">
        <title>Draft genome sequence of a novel L-asparaginase producing marine bacterium, Halomonas campaniensis.</title>
        <authorList>
            <person name="Sundarakrishnan B."/>
            <person name="Moushumi Priya A."/>
            <person name="Raman G."/>
            <person name="Sakthivel N."/>
            <person name="Park S."/>
            <person name="Jayachandran S."/>
        </authorList>
    </citation>
    <scope>NUCLEOTIDE SEQUENCE [LARGE SCALE GENOMIC DNA]</scope>
    <source>
        <strain evidence="9 10">SK03</strain>
    </source>
</reference>
<gene>
    <name evidence="9" type="ORF">JI62_01295</name>
</gene>
<evidence type="ECO:0000256" key="4">
    <source>
        <dbReference type="ARBA" id="ARBA00022833"/>
    </source>
</evidence>
<dbReference type="InterPro" id="IPR016161">
    <property type="entry name" value="Ald_DH/histidinol_DH"/>
</dbReference>
<dbReference type="GO" id="GO:0004399">
    <property type="term" value="F:histidinol dehydrogenase activity"/>
    <property type="evidence" value="ECO:0007669"/>
    <property type="project" value="InterPro"/>
</dbReference>
<comment type="similarity">
    <text evidence="2 6 8">Belongs to the histidinol dehydrogenase family.</text>
</comment>
<dbReference type="InterPro" id="IPR012131">
    <property type="entry name" value="Hstdl_DH"/>
</dbReference>
<dbReference type="PRINTS" id="PR00083">
    <property type="entry name" value="HOLDHDRGNASE"/>
</dbReference>
<evidence type="ECO:0000256" key="2">
    <source>
        <dbReference type="ARBA" id="ARBA00010178"/>
    </source>
</evidence>
<comment type="cofactor">
    <cofactor evidence="1">
        <name>Zn(2+)</name>
        <dbReference type="ChEBI" id="CHEBI:29105"/>
    </cofactor>
</comment>
<evidence type="ECO:0000313" key="9">
    <source>
        <dbReference type="EMBL" id="OWV31279.1"/>
    </source>
</evidence>
<sequence>MNDFARIKVSYHELSKLDSTQRNSLLTRPEDDLSFFLEKVQPIIEEVRMKGDEALVRYAAQFDNAHFSIDEVGASKAEFDAAFDQLDHKMIETLEYAADNIRRYHQEQMPGEMWMKEVRPGMFAGERHLPIDSAAIYSPRGKGSFPSVTLMGAIPAVVAGVATPIILTPAGPDGKIDPATLVAARLSGVEHVYKAGGALAVAAAAFGTQSIPKCLKIEGPGSPWLVAAKRLLADRITSRLPAGPSDTIIFADHTVDPRLAAMDLLIESEHGTDSSAFLVTNSREVAEGAIAALPEFWRQMGERWVEHSSAVLSGKNGGVILTDDLQQAYDFINDYAPEHCQVLSSEPFDHLTHIRNAAEILLGNYSAGSIANYVLGANCVLPTGAHAKVHSPLGVHDFMKSGTVAHITHSGYTEAAPITRRFAQYEGFDGHANAVSDLRLSILNKK</sequence>
<dbReference type="GO" id="GO:0046872">
    <property type="term" value="F:metal ion binding"/>
    <property type="evidence" value="ECO:0007669"/>
    <property type="project" value="UniProtKB-KW"/>
</dbReference>
<evidence type="ECO:0000256" key="1">
    <source>
        <dbReference type="ARBA" id="ARBA00001947"/>
    </source>
</evidence>
<evidence type="ECO:0000256" key="8">
    <source>
        <dbReference type="RuleBase" id="RU004175"/>
    </source>
</evidence>
<dbReference type="SUPFAM" id="SSF53720">
    <property type="entry name" value="ALDH-like"/>
    <property type="match status" value="1"/>
</dbReference>
<dbReference type="OrthoDB" id="9805269at2"/>
<dbReference type="CDD" id="cd06572">
    <property type="entry name" value="Histidinol_dh"/>
    <property type="match status" value="1"/>
</dbReference>
<feature type="active site" description="Proton acceptor" evidence="7">
    <location>
        <position position="339"/>
    </location>
</feature>
<dbReference type="EMBL" id="JPUA01000003">
    <property type="protein sequence ID" value="OWV31279.1"/>
    <property type="molecule type" value="Genomic_DNA"/>
</dbReference>
<protein>
    <submittedName>
        <fullName evidence="9">Histidinol dehydrogenase</fullName>
    </submittedName>
</protein>
<dbReference type="Proteomes" id="UP000197334">
    <property type="component" value="Unassembled WGS sequence"/>
</dbReference>
<keyword evidence="10" id="KW-1185">Reference proteome</keyword>
<comment type="caution">
    <text evidence="9">The sequence shown here is derived from an EMBL/GenBank/DDBJ whole genome shotgun (WGS) entry which is preliminary data.</text>
</comment>
<proteinExistence type="inferred from homology"/>
<dbReference type="Pfam" id="PF00815">
    <property type="entry name" value="Histidinol_dh"/>
    <property type="match status" value="1"/>
</dbReference>
<keyword evidence="5 6" id="KW-0560">Oxidoreductase</keyword>
<accession>A0A246S4D0</accession>
<name>A0A246S4D0_9GAMM</name>
<evidence type="ECO:0000313" key="10">
    <source>
        <dbReference type="Proteomes" id="UP000197334"/>
    </source>
</evidence>
<evidence type="ECO:0000256" key="7">
    <source>
        <dbReference type="PIRSR" id="PIRSR000099-1"/>
    </source>
</evidence>
<dbReference type="FunFam" id="3.40.50.1980:FF:000001">
    <property type="entry name" value="Histidinol dehydrogenase"/>
    <property type="match status" value="1"/>
</dbReference>
<keyword evidence="4" id="KW-0862">Zinc</keyword>
<evidence type="ECO:0000256" key="3">
    <source>
        <dbReference type="ARBA" id="ARBA00022723"/>
    </source>
</evidence>
<dbReference type="GO" id="GO:0051287">
    <property type="term" value="F:NAD binding"/>
    <property type="evidence" value="ECO:0007669"/>
    <property type="project" value="InterPro"/>
</dbReference>
<dbReference type="Gene3D" id="3.40.50.1980">
    <property type="entry name" value="Nitrogenase molybdenum iron protein domain"/>
    <property type="match status" value="2"/>
</dbReference>
<dbReference type="GO" id="GO:0000105">
    <property type="term" value="P:L-histidine biosynthetic process"/>
    <property type="evidence" value="ECO:0007669"/>
    <property type="project" value="InterPro"/>
</dbReference>
<dbReference type="GO" id="GO:0005829">
    <property type="term" value="C:cytosol"/>
    <property type="evidence" value="ECO:0007669"/>
    <property type="project" value="TreeGrafter"/>
</dbReference>
<evidence type="ECO:0000256" key="5">
    <source>
        <dbReference type="ARBA" id="ARBA00023002"/>
    </source>
</evidence>
<dbReference type="PANTHER" id="PTHR21256">
    <property type="entry name" value="HISTIDINOL DEHYDROGENASE HDH"/>
    <property type="match status" value="1"/>
</dbReference>
<dbReference type="RefSeq" id="WP_088698434.1">
    <property type="nucleotide sequence ID" value="NZ_JPUA01000003.1"/>
</dbReference>
<feature type="active site" description="Proton acceptor" evidence="7">
    <location>
        <position position="338"/>
    </location>
</feature>
<organism evidence="9 10">
    <name type="scientific">Halomonas campaniensis</name>
    <dbReference type="NCBI Taxonomy" id="213554"/>
    <lineage>
        <taxon>Bacteria</taxon>
        <taxon>Pseudomonadati</taxon>
        <taxon>Pseudomonadota</taxon>
        <taxon>Gammaproteobacteria</taxon>
        <taxon>Oceanospirillales</taxon>
        <taxon>Halomonadaceae</taxon>
        <taxon>Halomonas</taxon>
    </lineage>
</organism>